<reference evidence="3" key="2">
    <citation type="submission" date="2020-02" db="EMBL/GenBank/DDBJ databases">
        <authorList>
            <person name="Littmann E."/>
            <person name="Sorbara M."/>
        </authorList>
    </citation>
    <scope>NUCLEOTIDE SEQUENCE</scope>
    <source>
        <strain evidence="3">MSK.1.17</strain>
    </source>
</reference>
<dbReference type="Proteomes" id="UP000669239">
    <property type="component" value="Unassembled WGS sequence"/>
</dbReference>
<accession>A0AAW5BZQ1</accession>
<dbReference type="EMBL" id="JAAITT010000010">
    <property type="protein sequence ID" value="NSJ48865.1"/>
    <property type="molecule type" value="Genomic_DNA"/>
</dbReference>
<feature type="domain" description="Cupin type-2" evidence="1">
    <location>
        <begin position="48"/>
        <end position="111"/>
    </location>
</feature>
<proteinExistence type="predicted"/>
<protein>
    <submittedName>
        <fullName evidence="2">Cupin domain-containing protein</fullName>
    </submittedName>
</protein>
<reference evidence="2" key="3">
    <citation type="submission" date="2022-01" db="EMBL/GenBank/DDBJ databases">
        <title>Collection of gut derived symbiotic bacterial strains cultured from healthy donors.</title>
        <authorList>
            <person name="Lin H."/>
            <person name="Kohout C."/>
            <person name="Waligurski E."/>
            <person name="Pamer E.G."/>
        </authorList>
    </citation>
    <scope>NUCLEOTIDE SEQUENCE</scope>
    <source>
        <strain evidence="2">DFI.6.55</strain>
    </source>
</reference>
<reference evidence="3 4" key="1">
    <citation type="journal article" date="2020" name="Cell Host Microbe">
        <title>Functional and Genomic Variation between Human-Derived Isolates of Lachnospiraceae Reveals Inter- and Intra-Species Diversity.</title>
        <authorList>
            <person name="Sorbara M.T."/>
            <person name="Littmann E.R."/>
            <person name="Fontana E."/>
            <person name="Moody T.U."/>
            <person name="Kohout C.E."/>
            <person name="Gjonbalaj M."/>
            <person name="Eaton V."/>
            <person name="Seok R."/>
            <person name="Leiner I.M."/>
            <person name="Pamer E.G."/>
        </authorList>
    </citation>
    <scope>NUCLEOTIDE SEQUENCE [LARGE SCALE GENOMIC DNA]</scope>
    <source>
        <strain evidence="3 4">MSK.1.17</strain>
    </source>
</reference>
<keyword evidence="4" id="KW-1185">Reference proteome</keyword>
<dbReference type="SUPFAM" id="SSF51182">
    <property type="entry name" value="RmlC-like cupins"/>
    <property type="match status" value="1"/>
</dbReference>
<name>A0AAW5BZQ1_9FIRM</name>
<dbReference type="EMBL" id="JAKNGE010000023">
    <property type="protein sequence ID" value="MCG4747340.1"/>
    <property type="molecule type" value="Genomic_DNA"/>
</dbReference>
<evidence type="ECO:0000313" key="5">
    <source>
        <dbReference type="Proteomes" id="UP001299608"/>
    </source>
</evidence>
<evidence type="ECO:0000313" key="4">
    <source>
        <dbReference type="Proteomes" id="UP000669239"/>
    </source>
</evidence>
<gene>
    <name evidence="3" type="ORF">G5B36_09145</name>
    <name evidence="2" type="ORF">L0N08_18095</name>
</gene>
<sequence>MDGTGKEQLCGKINDLPMMDPGMHMLGGEKRIVFGPERFWPTHVMRCFTLKPGGKAASNHHPWVHWFVCIAGQGKFQIGDDVYDIGAGYWVYVPEEIPHSFWNTSETEDLISLCTVTKEGDTDPLALTRGC</sequence>
<dbReference type="InterPro" id="IPR011051">
    <property type="entry name" value="RmlC_Cupin_sf"/>
</dbReference>
<evidence type="ECO:0000313" key="2">
    <source>
        <dbReference type="EMBL" id="MCG4747340.1"/>
    </source>
</evidence>
<dbReference type="Proteomes" id="UP001299608">
    <property type="component" value="Unassembled WGS sequence"/>
</dbReference>
<dbReference type="RefSeq" id="WP_165641903.1">
    <property type="nucleotide sequence ID" value="NZ_JAAITT010000010.1"/>
</dbReference>
<dbReference type="Pfam" id="PF07883">
    <property type="entry name" value="Cupin_2"/>
    <property type="match status" value="1"/>
</dbReference>
<comment type="caution">
    <text evidence="2">The sequence shown here is derived from an EMBL/GenBank/DDBJ whole genome shotgun (WGS) entry which is preliminary data.</text>
</comment>
<dbReference type="InterPro" id="IPR013096">
    <property type="entry name" value="Cupin_2"/>
</dbReference>
<dbReference type="InterPro" id="IPR014710">
    <property type="entry name" value="RmlC-like_jellyroll"/>
</dbReference>
<evidence type="ECO:0000313" key="3">
    <source>
        <dbReference type="EMBL" id="NSJ48865.1"/>
    </source>
</evidence>
<evidence type="ECO:0000259" key="1">
    <source>
        <dbReference type="Pfam" id="PF07883"/>
    </source>
</evidence>
<organism evidence="2 5">
    <name type="scientific">Enterocloster aldenensis</name>
    <dbReference type="NCBI Taxonomy" id="358742"/>
    <lineage>
        <taxon>Bacteria</taxon>
        <taxon>Bacillati</taxon>
        <taxon>Bacillota</taxon>
        <taxon>Clostridia</taxon>
        <taxon>Lachnospirales</taxon>
        <taxon>Lachnospiraceae</taxon>
        <taxon>Enterocloster</taxon>
    </lineage>
</organism>
<dbReference type="Gene3D" id="2.60.120.10">
    <property type="entry name" value="Jelly Rolls"/>
    <property type="match status" value="1"/>
</dbReference>
<dbReference type="AlphaFoldDB" id="A0AAW5BZQ1"/>